<proteinExistence type="predicted"/>
<comment type="caution">
    <text evidence="1">The sequence shown here is derived from an EMBL/GenBank/DDBJ whole genome shotgun (WGS) entry which is preliminary data.</text>
</comment>
<dbReference type="EMBL" id="JASPKY010000118">
    <property type="protein sequence ID" value="KAK9736125.1"/>
    <property type="molecule type" value="Genomic_DNA"/>
</dbReference>
<sequence length="147" mass="17347">MPKEGRGGDHKSHIKRDIKENIKKFIKRFPILEKHYCRGKLERQYLSSDLNIAKMSSMYNKACEPNMQCKRSFFRNVFNQNFNIGFSAPQVDVCFQCLELKGKIKREKDASTKQNLISQQKLHTSRAKAFFAHLRLKEKKTPRLNRI</sequence>
<protein>
    <submittedName>
        <fullName evidence="1">Uncharacterized protein</fullName>
    </submittedName>
</protein>
<accession>A0AAW1LQ05</accession>
<organism evidence="1 2">
    <name type="scientific">Popillia japonica</name>
    <name type="common">Japanese beetle</name>
    <dbReference type="NCBI Taxonomy" id="7064"/>
    <lineage>
        <taxon>Eukaryota</taxon>
        <taxon>Metazoa</taxon>
        <taxon>Ecdysozoa</taxon>
        <taxon>Arthropoda</taxon>
        <taxon>Hexapoda</taxon>
        <taxon>Insecta</taxon>
        <taxon>Pterygota</taxon>
        <taxon>Neoptera</taxon>
        <taxon>Endopterygota</taxon>
        <taxon>Coleoptera</taxon>
        <taxon>Polyphaga</taxon>
        <taxon>Scarabaeiformia</taxon>
        <taxon>Scarabaeidae</taxon>
        <taxon>Rutelinae</taxon>
        <taxon>Popillia</taxon>
    </lineage>
</organism>
<name>A0AAW1LQ05_POPJA</name>
<dbReference type="PANTHER" id="PTHR10773:SF19">
    <property type="match status" value="1"/>
</dbReference>
<reference evidence="1 2" key="1">
    <citation type="journal article" date="2024" name="BMC Genomics">
        <title>De novo assembly and annotation of Popillia japonica's genome with initial clues to its potential as an invasive pest.</title>
        <authorList>
            <person name="Cucini C."/>
            <person name="Boschi S."/>
            <person name="Funari R."/>
            <person name="Cardaioli E."/>
            <person name="Iannotti N."/>
            <person name="Marturano G."/>
            <person name="Paoli F."/>
            <person name="Bruttini M."/>
            <person name="Carapelli A."/>
            <person name="Frati F."/>
            <person name="Nardi F."/>
        </authorList>
    </citation>
    <scope>NUCLEOTIDE SEQUENCE [LARGE SCALE GENOMIC DNA]</scope>
    <source>
        <strain evidence="1">DMR45628</strain>
    </source>
</reference>
<evidence type="ECO:0000313" key="2">
    <source>
        <dbReference type="Proteomes" id="UP001458880"/>
    </source>
</evidence>
<gene>
    <name evidence="1" type="ORF">QE152_g12770</name>
</gene>
<dbReference type="AlphaFoldDB" id="A0AAW1LQ05"/>
<evidence type="ECO:0000313" key="1">
    <source>
        <dbReference type="EMBL" id="KAK9736125.1"/>
    </source>
</evidence>
<keyword evidence="2" id="KW-1185">Reference proteome</keyword>
<dbReference type="Proteomes" id="UP001458880">
    <property type="component" value="Unassembled WGS sequence"/>
</dbReference>
<dbReference type="PANTHER" id="PTHR10773">
    <property type="entry name" value="DNA-DIRECTED RNA POLYMERASES I, II, AND III SUBUNIT RPABC2"/>
    <property type="match status" value="1"/>
</dbReference>